<reference evidence="1 2" key="1">
    <citation type="submission" date="2024-01" db="EMBL/GenBank/DDBJ databases">
        <title>Genome assemblies of Stephania.</title>
        <authorList>
            <person name="Yang L."/>
        </authorList>
    </citation>
    <scope>NUCLEOTIDE SEQUENCE [LARGE SCALE GENOMIC DNA]</scope>
    <source>
        <strain evidence="1">QJT</strain>
        <tissue evidence="1">Leaf</tissue>
    </source>
</reference>
<gene>
    <name evidence="1" type="ORF">Sjap_002496</name>
</gene>
<organism evidence="1 2">
    <name type="scientific">Stephania japonica</name>
    <dbReference type="NCBI Taxonomy" id="461633"/>
    <lineage>
        <taxon>Eukaryota</taxon>
        <taxon>Viridiplantae</taxon>
        <taxon>Streptophyta</taxon>
        <taxon>Embryophyta</taxon>
        <taxon>Tracheophyta</taxon>
        <taxon>Spermatophyta</taxon>
        <taxon>Magnoliopsida</taxon>
        <taxon>Ranunculales</taxon>
        <taxon>Menispermaceae</taxon>
        <taxon>Menispermoideae</taxon>
        <taxon>Cissampelideae</taxon>
        <taxon>Stephania</taxon>
    </lineage>
</organism>
<dbReference type="Proteomes" id="UP001417504">
    <property type="component" value="Unassembled WGS sequence"/>
</dbReference>
<keyword evidence="2" id="KW-1185">Reference proteome</keyword>
<proteinExistence type="predicted"/>
<accession>A0AAP0KLZ4</accession>
<sequence>MGNCFSSQIELIGFAPTETIYFIYNKNRGLFFVFNSEWSSSILFIGTGR</sequence>
<dbReference type="AlphaFoldDB" id="A0AAP0KLZ4"/>
<name>A0AAP0KLZ4_9MAGN</name>
<protein>
    <submittedName>
        <fullName evidence="1">Uncharacterized protein</fullName>
    </submittedName>
</protein>
<comment type="caution">
    <text evidence="1">The sequence shown here is derived from an EMBL/GenBank/DDBJ whole genome shotgun (WGS) entry which is preliminary data.</text>
</comment>
<dbReference type="EMBL" id="JBBNAE010000001">
    <property type="protein sequence ID" value="KAK9155016.1"/>
    <property type="molecule type" value="Genomic_DNA"/>
</dbReference>
<evidence type="ECO:0000313" key="2">
    <source>
        <dbReference type="Proteomes" id="UP001417504"/>
    </source>
</evidence>
<evidence type="ECO:0000313" key="1">
    <source>
        <dbReference type="EMBL" id="KAK9155016.1"/>
    </source>
</evidence>